<feature type="binding site" evidence="6">
    <location>
        <position position="468"/>
    </location>
    <ligand>
        <name>alpha-maltose 1-phosphate</name>
        <dbReference type="ChEBI" id="CHEBI:63576"/>
    </ligand>
</feature>
<evidence type="ECO:0000256" key="3">
    <source>
        <dbReference type="ARBA" id="ARBA00022679"/>
    </source>
</evidence>
<keyword evidence="10" id="KW-1185">Reference proteome</keyword>
<keyword evidence="2 6" id="KW-0328">Glycosyltransferase</keyword>
<feature type="compositionally biased region" description="Pro residues" evidence="7">
    <location>
        <begin position="63"/>
        <end position="73"/>
    </location>
</feature>
<comment type="subunit">
    <text evidence="1 6">Homodimer.</text>
</comment>
<dbReference type="InterPro" id="IPR017853">
    <property type="entry name" value="GH"/>
</dbReference>
<name>A0ABZ1GVC4_9ACTN</name>
<dbReference type="Pfam" id="PF21702">
    <property type="entry name" value="GLGE_C"/>
    <property type="match status" value="1"/>
</dbReference>
<feature type="compositionally biased region" description="Low complexity" evidence="7">
    <location>
        <begin position="74"/>
        <end position="83"/>
    </location>
</feature>
<dbReference type="InterPro" id="IPR049171">
    <property type="entry name" value="GLGE_C"/>
</dbReference>
<dbReference type="SUPFAM" id="SSF51445">
    <property type="entry name" value="(Trans)glycosidases"/>
    <property type="match status" value="1"/>
</dbReference>
<feature type="binding site" evidence="6">
    <location>
        <position position="432"/>
    </location>
    <ligand>
        <name>alpha-maltose 1-phosphate</name>
        <dbReference type="ChEBI" id="CHEBI:63576"/>
    </ligand>
</feature>
<feature type="binding site" evidence="6">
    <location>
        <begin position="607"/>
        <end position="608"/>
    </location>
    <ligand>
        <name>alpha-maltose 1-phosphate</name>
        <dbReference type="ChEBI" id="CHEBI:63576"/>
    </ligand>
</feature>
<comment type="catalytic activity">
    <reaction evidence="5 6">
        <text>alpha-maltose 1-phosphate + [(1-&gt;4)-alpha-D-glucosyl](n) = [(1-&gt;4)-alpha-D-glucosyl](n+2) + phosphate</text>
        <dbReference type="Rhea" id="RHEA:42692"/>
        <dbReference type="Rhea" id="RHEA-COMP:9584"/>
        <dbReference type="Rhea" id="RHEA-COMP:10183"/>
        <dbReference type="ChEBI" id="CHEBI:15444"/>
        <dbReference type="ChEBI" id="CHEBI:43474"/>
        <dbReference type="ChEBI" id="CHEBI:63576"/>
        <dbReference type="EC" id="2.4.99.16"/>
    </reaction>
</comment>
<protein>
    <recommendedName>
        <fullName evidence="6">Alpha-1,4-glucan:maltose-1-phosphate maltosyltransferase</fullName>
        <shortName evidence="6">GMPMT</shortName>
        <ecNumber evidence="6">2.4.99.16</ecNumber>
    </recommendedName>
    <alternativeName>
        <fullName evidence="6">(1-&gt;4)-alpha-D-glucan:maltose-1-phosphate alpha-D-maltosyltransferase</fullName>
    </alternativeName>
</protein>
<dbReference type="SMART" id="SM00642">
    <property type="entry name" value="Aamy"/>
    <property type="match status" value="1"/>
</dbReference>
<evidence type="ECO:0000256" key="6">
    <source>
        <dbReference type="HAMAP-Rule" id="MF_02124"/>
    </source>
</evidence>
<comment type="function">
    <text evidence="6">Maltosyltransferase that uses maltose 1-phosphate (M1P) as the sugar donor to elongate linear or branched alpha-(1-&gt;4)-glucans. Is involved in a branched alpha-glucan biosynthetic pathway from trehalose, together with TreS, Mak and GlgB.</text>
</comment>
<gene>
    <name evidence="6" type="primary">glgE</name>
    <name evidence="9" type="ORF">OIE73_27065</name>
</gene>
<feature type="active site" description="Nucleophile" evidence="6">
    <location>
        <position position="467"/>
    </location>
</feature>
<evidence type="ECO:0000313" key="10">
    <source>
        <dbReference type="Proteomes" id="UP001335325"/>
    </source>
</evidence>
<dbReference type="InterPro" id="IPR026585">
    <property type="entry name" value="GlgE"/>
</dbReference>
<feature type="binding site" evidence="6">
    <location>
        <position position="397"/>
    </location>
    <ligand>
        <name>alpha-maltose 1-phosphate</name>
        <dbReference type="ChEBI" id="CHEBI:63576"/>
    </ligand>
</feature>
<dbReference type="HAMAP" id="MF_02124">
    <property type="entry name" value="GlgE"/>
    <property type="match status" value="1"/>
</dbReference>
<evidence type="ECO:0000256" key="4">
    <source>
        <dbReference type="ARBA" id="ARBA00023277"/>
    </source>
</evidence>
<dbReference type="EMBL" id="CP109134">
    <property type="protein sequence ID" value="WSD09034.1"/>
    <property type="molecule type" value="Genomic_DNA"/>
</dbReference>
<dbReference type="Gene3D" id="1.20.58.80">
    <property type="entry name" value="Phosphotransferase system, lactose/cellobiose-type IIA subunit"/>
    <property type="match status" value="1"/>
</dbReference>
<comment type="similarity">
    <text evidence="6">Belongs to the glycosyl hydrolase 13 family. GlgE subfamily.</text>
</comment>
<dbReference type="InterPro" id="IPR013783">
    <property type="entry name" value="Ig-like_fold"/>
</dbReference>
<accession>A0ABZ1GVC4</accession>
<feature type="compositionally biased region" description="Low complexity" evidence="7">
    <location>
        <begin position="749"/>
        <end position="766"/>
    </location>
</feature>
<dbReference type="EC" id="2.4.99.16" evidence="6"/>
<evidence type="ECO:0000313" key="9">
    <source>
        <dbReference type="EMBL" id="WSD09034.1"/>
    </source>
</evidence>
<dbReference type="Gene3D" id="2.60.40.10">
    <property type="entry name" value="Immunoglobulins"/>
    <property type="match status" value="1"/>
</dbReference>
<dbReference type="PANTHER" id="PTHR47786">
    <property type="entry name" value="ALPHA-1,4-GLUCAN:MALTOSE-1-PHOSPHATE MALTOSYLTRANSFERASE"/>
    <property type="match status" value="1"/>
</dbReference>
<dbReference type="InterPro" id="IPR013780">
    <property type="entry name" value="Glyco_hydro_b"/>
</dbReference>
<proteinExistence type="inferred from homology"/>
<evidence type="ECO:0000256" key="1">
    <source>
        <dbReference type="ARBA" id="ARBA00011738"/>
    </source>
</evidence>
<dbReference type="PANTHER" id="PTHR47786:SF2">
    <property type="entry name" value="GLYCOSYL HYDROLASE FAMILY 13 CATALYTIC DOMAIN-CONTAINING PROTEIN"/>
    <property type="match status" value="1"/>
</dbReference>
<keyword evidence="4 6" id="KW-0119">Carbohydrate metabolism</keyword>
<feature type="active site" description="Proton donor" evidence="6">
    <location>
        <position position="496"/>
    </location>
</feature>
<evidence type="ECO:0000256" key="2">
    <source>
        <dbReference type="ARBA" id="ARBA00022676"/>
    </source>
</evidence>
<feature type="domain" description="Glycosyl hydrolase family 13 catalytic" evidence="8">
    <location>
        <begin position="285"/>
        <end position="614"/>
    </location>
</feature>
<dbReference type="SUPFAM" id="SSF51011">
    <property type="entry name" value="Glycosyl hydrolase domain"/>
    <property type="match status" value="1"/>
</dbReference>
<dbReference type="Gene3D" id="2.60.40.1180">
    <property type="entry name" value="Golgi alpha-mannosidase II"/>
    <property type="match status" value="1"/>
</dbReference>
<evidence type="ECO:0000256" key="5">
    <source>
        <dbReference type="ARBA" id="ARBA00048735"/>
    </source>
</evidence>
<reference evidence="9 10" key="1">
    <citation type="submission" date="2022-10" db="EMBL/GenBank/DDBJ databases">
        <title>The complete genomes of actinobacterial strains from the NBC collection.</title>
        <authorList>
            <person name="Joergensen T.S."/>
            <person name="Alvarez Arevalo M."/>
            <person name="Sterndorff E.B."/>
            <person name="Faurdal D."/>
            <person name="Vuksanovic O."/>
            <person name="Mourched A.-S."/>
            <person name="Charusanti P."/>
            <person name="Shaw S."/>
            <person name="Blin K."/>
            <person name="Weber T."/>
        </authorList>
    </citation>
    <scope>NUCLEOTIDE SEQUENCE [LARGE SCALE GENOMIC DNA]</scope>
    <source>
        <strain evidence="9 10">NBC 01753</strain>
    </source>
</reference>
<feature type="region of interest" description="Disordered" evidence="7">
    <location>
        <begin position="1"/>
        <end position="89"/>
    </location>
</feature>
<dbReference type="InterPro" id="IPR021828">
    <property type="entry name" value="GlgE_dom_N/S"/>
</dbReference>
<feature type="compositionally biased region" description="Basic and acidic residues" evidence="7">
    <location>
        <begin position="736"/>
        <end position="748"/>
    </location>
</feature>
<feature type="compositionally biased region" description="Pro residues" evidence="7">
    <location>
        <begin position="8"/>
        <end position="25"/>
    </location>
</feature>
<sequence length="787" mass="86057">MPAKHPSSSPPTPDTAKTPPAPGSTPPKRAGSGASPKPGPRPSAKRGSGTTPVRPSGKDGHPSPSPARSPVPSPAAGASTTPVDTAPATSVGRIPVLDVRPVVREGRRPAKAVVGETFEVTATVFREGHDAVAANVVLKDPEGRPGPFTPMRELAPGTDRWGATVTAGEAGHWTYTVEAWGDPVTTWRRHARIKIPAGMDTELVLEEGARLHERAAAHVPEPDRRAALLTAVDALRDERRPASSRLAGALTPEVDTVLAQYPLRDPVTACDPMPLLVERERALYGSWYEFFPRSEGTPTVPHGTLRTAARRLPAIAAMGFDVVYLPPVHPIGTTHRKGRNNTLTPAPDDVGVPWAIGSPEGGHDTVHPQLGTPEDFTWFVRQAARHGLEIALDFALQCSPDHPWVHKHPQWFNHRPDNTIAHAENPPKKYQDIYPIAFDADPEGLHTETCRVLRHWMNTGVRIFRVDNPHTKPVAFWERVIADINRTDPDVIFLAEAFTRPAMMHTLAQVGFQQSYTYFTWRTTKQELTDHLTELSGDAACYMRPNLFTNTPDILHAYLQHGGRPAFEVRAVLAATLSPAWGVYSGYELCENTPLREGSEEYLNSEKYQLTPRDWDTAERHGRTIAPLITRLNTIRRENPALHRLRNLRFHQADQDPVIVYSKRQGSNTVLVVANLDPHRTQEATVSLDMPQLGLDWHESVPVRDELTGETYHWGRTNYVRLGPGGAHVLVVGREADGGRDHGRDRRASASVSAPVSAPGTASPGPRGTAARPSRPSTPQIGGSPAS</sequence>
<feature type="compositionally biased region" description="Polar residues" evidence="7">
    <location>
        <begin position="775"/>
        <end position="787"/>
    </location>
</feature>
<dbReference type="Gene3D" id="3.20.20.80">
    <property type="entry name" value="Glycosidases"/>
    <property type="match status" value="1"/>
</dbReference>
<organism evidence="9 10">
    <name type="scientific">Streptomyces hirsutus</name>
    <dbReference type="NCBI Taxonomy" id="35620"/>
    <lineage>
        <taxon>Bacteria</taxon>
        <taxon>Bacillati</taxon>
        <taxon>Actinomycetota</taxon>
        <taxon>Actinomycetes</taxon>
        <taxon>Kitasatosporales</taxon>
        <taxon>Streptomycetaceae</taxon>
        <taxon>Streptomyces</taxon>
    </lineage>
</organism>
<keyword evidence="3 6" id="KW-0808">Transferase</keyword>
<dbReference type="Pfam" id="PF11896">
    <property type="entry name" value="GlgE_dom_N_S"/>
    <property type="match status" value="1"/>
</dbReference>
<dbReference type="InterPro" id="IPR006047">
    <property type="entry name" value="GH13_cat_dom"/>
</dbReference>
<feature type="site" description="Transition state stabilizer" evidence="6">
    <location>
        <position position="553"/>
    </location>
</feature>
<dbReference type="CDD" id="cd11344">
    <property type="entry name" value="AmyAc_GlgE_like"/>
    <property type="match status" value="1"/>
</dbReference>
<evidence type="ECO:0000256" key="7">
    <source>
        <dbReference type="SAM" id="MobiDB-lite"/>
    </source>
</evidence>
<feature type="region of interest" description="Disordered" evidence="7">
    <location>
        <begin position="736"/>
        <end position="787"/>
    </location>
</feature>
<evidence type="ECO:0000259" key="8">
    <source>
        <dbReference type="SMART" id="SM00642"/>
    </source>
</evidence>
<feature type="binding site" evidence="6">
    <location>
        <position position="337"/>
    </location>
    <ligand>
        <name>alpha-maltose 1-phosphate</name>
        <dbReference type="ChEBI" id="CHEBI:63576"/>
    </ligand>
</feature>
<dbReference type="Proteomes" id="UP001335325">
    <property type="component" value="Chromosome"/>
</dbReference>